<evidence type="ECO:0000256" key="3">
    <source>
        <dbReference type="SAM" id="Phobius"/>
    </source>
</evidence>
<name>A0ABQ9LQ15_HEVBR</name>
<organism evidence="4 5">
    <name type="scientific">Hevea brasiliensis</name>
    <name type="common">Para rubber tree</name>
    <name type="synonym">Siphonia brasiliensis</name>
    <dbReference type="NCBI Taxonomy" id="3981"/>
    <lineage>
        <taxon>Eukaryota</taxon>
        <taxon>Viridiplantae</taxon>
        <taxon>Streptophyta</taxon>
        <taxon>Embryophyta</taxon>
        <taxon>Tracheophyta</taxon>
        <taxon>Spermatophyta</taxon>
        <taxon>Magnoliopsida</taxon>
        <taxon>eudicotyledons</taxon>
        <taxon>Gunneridae</taxon>
        <taxon>Pentapetalae</taxon>
        <taxon>rosids</taxon>
        <taxon>fabids</taxon>
        <taxon>Malpighiales</taxon>
        <taxon>Euphorbiaceae</taxon>
        <taxon>Crotonoideae</taxon>
        <taxon>Micrandreae</taxon>
        <taxon>Hevea</taxon>
    </lineage>
</organism>
<dbReference type="Gene3D" id="2.60.40.1820">
    <property type="match status" value="1"/>
</dbReference>
<keyword evidence="3" id="KW-1133">Transmembrane helix</keyword>
<keyword evidence="5" id="KW-1185">Reference proteome</keyword>
<comment type="caution">
    <text evidence="4">The sequence shown here is derived from an EMBL/GenBank/DDBJ whole genome shotgun (WGS) entry which is preliminary data.</text>
</comment>
<evidence type="ECO:0000256" key="1">
    <source>
        <dbReference type="ARBA" id="ARBA00004370"/>
    </source>
</evidence>
<dbReference type="InterPro" id="IPR044839">
    <property type="entry name" value="NDR1-like"/>
</dbReference>
<evidence type="ECO:0000313" key="4">
    <source>
        <dbReference type="EMBL" id="KAJ9170087.1"/>
    </source>
</evidence>
<feature type="transmembrane region" description="Helical" evidence="3">
    <location>
        <begin position="12"/>
        <end position="37"/>
    </location>
</feature>
<protein>
    <recommendedName>
        <fullName evidence="6">Late embryogenesis abundant protein LEA-2 subgroup domain-containing protein</fullName>
    </recommendedName>
</protein>
<sequence>MANRKSSRRSLKICCGVTAIFLIILAIIFTSLALTIFKPKEPKIIAQPVGFDNFQAGNMTVNATLSMVITIENPNYGSFKFSNSTGYVNYHGELVAEIPIEGDFVPAHSKVNITTSADLMADKLIENPYLLEDLLAGSLNFTSTAVLHGKVSVFKILNLHATSYSSCDISIFIRTQDIESTCKSKIKL</sequence>
<dbReference type="EMBL" id="JARPOI010000010">
    <property type="protein sequence ID" value="KAJ9170087.1"/>
    <property type="molecule type" value="Genomic_DNA"/>
</dbReference>
<keyword evidence="3" id="KW-0812">Transmembrane</keyword>
<reference evidence="4 5" key="1">
    <citation type="journal article" date="2023" name="Plant Biotechnol. J.">
        <title>Chromosome-level wild Hevea brasiliensis genome provides new tools for genomic-assisted breeding and valuable loci to elevate rubber yield.</title>
        <authorList>
            <person name="Cheng H."/>
            <person name="Song X."/>
            <person name="Hu Y."/>
            <person name="Wu T."/>
            <person name="Yang Q."/>
            <person name="An Z."/>
            <person name="Feng S."/>
            <person name="Deng Z."/>
            <person name="Wu W."/>
            <person name="Zeng X."/>
            <person name="Tu M."/>
            <person name="Wang X."/>
            <person name="Huang H."/>
        </authorList>
    </citation>
    <scope>NUCLEOTIDE SEQUENCE [LARGE SCALE GENOMIC DNA]</scope>
    <source>
        <strain evidence="4">MT/VB/25A 57/8</strain>
    </source>
</reference>
<gene>
    <name evidence="4" type="ORF">P3X46_018221</name>
</gene>
<comment type="subcellular location">
    <subcellularLocation>
        <location evidence="1">Membrane</location>
    </subcellularLocation>
</comment>
<dbReference type="PANTHER" id="PTHR31234">
    <property type="entry name" value="LATE EMBRYOGENESIS ABUNDANT (LEA) HYDROXYPROLINE-RICH GLYCOPROTEIN FAMILY"/>
    <property type="match status" value="1"/>
</dbReference>
<evidence type="ECO:0000256" key="2">
    <source>
        <dbReference type="ARBA" id="ARBA00023136"/>
    </source>
</evidence>
<proteinExistence type="predicted"/>
<dbReference type="Proteomes" id="UP001174677">
    <property type="component" value="Chromosome 10"/>
</dbReference>
<dbReference type="PANTHER" id="PTHR31234:SF65">
    <property type="entry name" value="LATE EMBRYOGENESIS ABUNDANT PROTEIN, LEA_2 SUBGROUP"/>
    <property type="match status" value="1"/>
</dbReference>
<evidence type="ECO:0008006" key="6">
    <source>
        <dbReference type="Google" id="ProtNLM"/>
    </source>
</evidence>
<keyword evidence="2 3" id="KW-0472">Membrane</keyword>
<accession>A0ABQ9LQ15</accession>
<evidence type="ECO:0000313" key="5">
    <source>
        <dbReference type="Proteomes" id="UP001174677"/>
    </source>
</evidence>